<evidence type="ECO:0000313" key="3">
    <source>
        <dbReference type="Proteomes" id="UP000266841"/>
    </source>
</evidence>
<feature type="compositionally biased region" description="Basic and acidic residues" evidence="1">
    <location>
        <begin position="226"/>
        <end position="251"/>
    </location>
</feature>
<dbReference type="EMBL" id="AGNL01003444">
    <property type="protein sequence ID" value="EJK74672.1"/>
    <property type="molecule type" value="Genomic_DNA"/>
</dbReference>
<accession>K0TPP8</accession>
<name>K0TPP8_THAOC</name>
<protein>
    <submittedName>
        <fullName evidence="2">Uncharacterized protein</fullName>
    </submittedName>
</protein>
<feature type="compositionally biased region" description="Basic and acidic residues" evidence="1">
    <location>
        <begin position="58"/>
        <end position="71"/>
    </location>
</feature>
<sequence length="349" mass="37236">TRKPWGQPNMMLSDLWLSGGGVRGSGISRRTSPLATLARGRTPCVSSTGRVGWSFGQETRRGPRTTPERRAGPRAGVSKDGSSRDFRRPFAAATSRTRMREAATAYRREEEPGVGRPFATAHFADAGEGVQCPARRPGRGIPPPSVSERSTPGSSPGEDRGAPPCEGGGSARPPPGGRHGGGVKPRPRAAVAGRRSRGRTTDGAPEGGTKGGRRTGRLRGRGSVRPYEKEHGKVVSEHHLGLGFRKCDNQHDRKHPKFAQPESSGVEEGTKRRGERPRTDETHASSPDLLGTDGVGIGRGRGEEPEGGTKLTGRGRTLVRRATPLESAASCRGGVQKDPSPPRRRRGRY</sequence>
<evidence type="ECO:0000313" key="2">
    <source>
        <dbReference type="EMBL" id="EJK74672.1"/>
    </source>
</evidence>
<feature type="compositionally biased region" description="Basic residues" evidence="1">
    <location>
        <begin position="211"/>
        <end position="222"/>
    </location>
</feature>
<feature type="compositionally biased region" description="Basic and acidic residues" evidence="1">
    <location>
        <begin position="268"/>
        <end position="283"/>
    </location>
</feature>
<feature type="non-terminal residue" evidence="2">
    <location>
        <position position="1"/>
    </location>
</feature>
<organism evidence="2 3">
    <name type="scientific">Thalassiosira oceanica</name>
    <name type="common">Marine diatom</name>
    <dbReference type="NCBI Taxonomy" id="159749"/>
    <lineage>
        <taxon>Eukaryota</taxon>
        <taxon>Sar</taxon>
        <taxon>Stramenopiles</taxon>
        <taxon>Ochrophyta</taxon>
        <taxon>Bacillariophyta</taxon>
        <taxon>Coscinodiscophyceae</taxon>
        <taxon>Thalassiosirophycidae</taxon>
        <taxon>Thalassiosirales</taxon>
        <taxon>Thalassiosiraceae</taxon>
        <taxon>Thalassiosira</taxon>
    </lineage>
</organism>
<proteinExistence type="predicted"/>
<gene>
    <name evidence="2" type="ORF">THAOC_03637</name>
</gene>
<comment type="caution">
    <text evidence="2">The sequence shown here is derived from an EMBL/GenBank/DDBJ whole genome shotgun (WGS) entry which is preliminary data.</text>
</comment>
<evidence type="ECO:0000256" key="1">
    <source>
        <dbReference type="SAM" id="MobiDB-lite"/>
    </source>
</evidence>
<feature type="region of interest" description="Disordered" evidence="1">
    <location>
        <begin position="41"/>
        <end position="349"/>
    </location>
</feature>
<dbReference type="AlphaFoldDB" id="K0TPP8"/>
<feature type="compositionally biased region" description="Low complexity" evidence="1">
    <location>
        <begin position="308"/>
        <end position="322"/>
    </location>
</feature>
<reference evidence="2 3" key="1">
    <citation type="journal article" date="2012" name="Genome Biol.">
        <title>Genome and low-iron response of an oceanic diatom adapted to chronic iron limitation.</title>
        <authorList>
            <person name="Lommer M."/>
            <person name="Specht M."/>
            <person name="Roy A.S."/>
            <person name="Kraemer L."/>
            <person name="Andreson R."/>
            <person name="Gutowska M.A."/>
            <person name="Wolf J."/>
            <person name="Bergner S.V."/>
            <person name="Schilhabel M.B."/>
            <person name="Klostermeier U.C."/>
            <person name="Beiko R.G."/>
            <person name="Rosenstiel P."/>
            <person name="Hippler M."/>
            <person name="Laroche J."/>
        </authorList>
    </citation>
    <scope>NUCLEOTIDE SEQUENCE [LARGE SCALE GENOMIC DNA]</scope>
    <source>
        <strain evidence="2 3">CCMP1005</strain>
    </source>
</reference>
<keyword evidence="3" id="KW-1185">Reference proteome</keyword>
<dbReference type="Proteomes" id="UP000266841">
    <property type="component" value="Unassembled WGS sequence"/>
</dbReference>
<feature type="compositionally biased region" description="Basic and acidic residues" evidence="1">
    <location>
        <begin position="98"/>
        <end position="113"/>
    </location>
</feature>